<dbReference type="AlphaFoldDB" id="A0AAV8T938"/>
<organism evidence="3 4">
    <name type="scientific">Erythroxylum novogranatense</name>
    <dbReference type="NCBI Taxonomy" id="1862640"/>
    <lineage>
        <taxon>Eukaryota</taxon>
        <taxon>Viridiplantae</taxon>
        <taxon>Streptophyta</taxon>
        <taxon>Embryophyta</taxon>
        <taxon>Tracheophyta</taxon>
        <taxon>Spermatophyta</taxon>
        <taxon>Magnoliopsida</taxon>
        <taxon>eudicotyledons</taxon>
        <taxon>Gunneridae</taxon>
        <taxon>Pentapetalae</taxon>
        <taxon>rosids</taxon>
        <taxon>fabids</taxon>
        <taxon>Malpighiales</taxon>
        <taxon>Erythroxylaceae</taxon>
        <taxon>Erythroxylum</taxon>
    </lineage>
</organism>
<accession>A0AAV8T938</accession>
<gene>
    <name evidence="3" type="ORF">K2173_002209</name>
</gene>
<keyword evidence="4" id="KW-1185">Reference proteome</keyword>
<protein>
    <recommendedName>
        <fullName evidence="5">Electron transporter</fullName>
    </recommendedName>
</protein>
<name>A0AAV8T938_9ROSI</name>
<evidence type="ECO:0000259" key="2">
    <source>
        <dbReference type="Pfam" id="PF14389"/>
    </source>
</evidence>
<dbReference type="Proteomes" id="UP001159364">
    <property type="component" value="Linkage Group LG05"/>
</dbReference>
<evidence type="ECO:0000313" key="3">
    <source>
        <dbReference type="EMBL" id="KAJ8763326.1"/>
    </source>
</evidence>
<reference evidence="3 4" key="1">
    <citation type="submission" date="2021-09" db="EMBL/GenBank/DDBJ databases">
        <title>Genomic insights and catalytic innovation underlie evolution of tropane alkaloids biosynthesis.</title>
        <authorList>
            <person name="Wang Y.-J."/>
            <person name="Tian T."/>
            <person name="Huang J.-P."/>
            <person name="Huang S.-X."/>
        </authorList>
    </citation>
    <scope>NUCLEOTIDE SEQUENCE [LARGE SCALE GENOMIC DNA]</scope>
    <source>
        <strain evidence="3">KIB-2018</strain>
        <tissue evidence="3">Leaf</tissue>
    </source>
</reference>
<dbReference type="PANTHER" id="PTHR23054:SF20">
    <property type="entry name" value="DUF547 DOMAIN-CONTAINING PROTEIN"/>
    <property type="match status" value="1"/>
</dbReference>
<sequence length="617" mass="70100">MHEVKWRDSLTLKPFKLMEATLSKHKRSNSDPVKSKFEKHEADNIFGASNHLKLKMGQRDGPAEGKKGQPPYMGAQDSLKQEILELQNQLQAQFMVRSALEKALSYRTVSHDIMNDKTIPKPAKELINEVAVLELEVVYLEKYLLSVYRKMFDQQVSMISSTDAGLKMNSIIHEDKFPVIHEHDLVQHEDNSANQSSLQNDQKESNDIFGLAKLSDSGIQRCHSSLSQHLPGSSRTMRSVARALDSYHSLPLSMLEQAQNDASNVISLADHFGIRANDDATETPNWLSEEMIKSISTIYCELSDPPLVIPDYPSSPTSFSSSPSEFPTQGQGSMWSPSYGKFSSFNSSLDNAFHIGKSKEFSGPYCTMVEVHWISRDDQKLREVQNKLHYFRSLVSRLEEVDPRKMKHEGKLAFWINVHNALVMHACFVYGIPQNNTKRVSLVLKAAYNIGGYSVDVDMIQSQILRCRLPRPGQWLRQLLSSRSKFKVGDARAGYSIDHPEPRLHFALCSGSHSDPAVRVYTPKRVFDDLEAAKEEYIQSTFAVHKDKKLLLPKIVDTFAKDLDLCPSGLLEMIEHLLPASLRKTIQQSKDRKFGKTIDWIQHNFTFRYLLSRELVS</sequence>
<evidence type="ECO:0000259" key="1">
    <source>
        <dbReference type="Pfam" id="PF04784"/>
    </source>
</evidence>
<feature type="domain" description="DUF547" evidence="1">
    <location>
        <begin position="404"/>
        <end position="538"/>
    </location>
</feature>
<dbReference type="PANTHER" id="PTHR23054">
    <property type="entry name" value="TERNARY COMPLEX FACTOR MIP1, LEUCINE-ZIPPER-RELATED"/>
    <property type="match status" value="1"/>
</dbReference>
<dbReference type="InterPro" id="IPR025757">
    <property type="entry name" value="MIP1_Leuzipper"/>
</dbReference>
<dbReference type="Pfam" id="PF14389">
    <property type="entry name" value="Lzipper-MIP1"/>
    <property type="match status" value="1"/>
</dbReference>
<evidence type="ECO:0000313" key="4">
    <source>
        <dbReference type="Proteomes" id="UP001159364"/>
    </source>
</evidence>
<dbReference type="InterPro" id="IPR006869">
    <property type="entry name" value="DUF547"/>
</dbReference>
<proteinExistence type="predicted"/>
<evidence type="ECO:0008006" key="5">
    <source>
        <dbReference type="Google" id="ProtNLM"/>
    </source>
</evidence>
<feature type="domain" description="Ternary complex factor MIP1 leucine-zipper" evidence="2">
    <location>
        <begin position="76"/>
        <end position="154"/>
    </location>
</feature>
<comment type="caution">
    <text evidence="3">The sequence shown here is derived from an EMBL/GenBank/DDBJ whole genome shotgun (WGS) entry which is preliminary data.</text>
</comment>
<dbReference type="Pfam" id="PF04784">
    <property type="entry name" value="DUF547"/>
    <property type="match status" value="1"/>
</dbReference>
<dbReference type="EMBL" id="JAIWQS010000005">
    <property type="protein sequence ID" value="KAJ8763326.1"/>
    <property type="molecule type" value="Genomic_DNA"/>
</dbReference>